<reference evidence="1 2" key="1">
    <citation type="submission" date="2020-08" db="EMBL/GenBank/DDBJ databases">
        <title>Genomic Encyclopedia of Type Strains, Phase IV (KMG-IV): sequencing the most valuable type-strain genomes for metagenomic binning, comparative biology and taxonomic classification.</title>
        <authorList>
            <person name="Goeker M."/>
        </authorList>
    </citation>
    <scope>NUCLEOTIDE SEQUENCE [LARGE SCALE GENOMIC DNA]</scope>
    <source>
        <strain evidence="1 2">DSM 100734</strain>
    </source>
</reference>
<protein>
    <submittedName>
        <fullName evidence="1">Arginine/lysine/ornithine decarboxylase</fullName>
    </submittedName>
</protein>
<evidence type="ECO:0000313" key="2">
    <source>
        <dbReference type="Proteomes" id="UP000547879"/>
    </source>
</evidence>
<dbReference type="AlphaFoldDB" id="A0A7W9YEL2"/>
<evidence type="ECO:0000313" key="1">
    <source>
        <dbReference type="EMBL" id="MBB6166323.1"/>
    </source>
</evidence>
<dbReference type="Proteomes" id="UP000547879">
    <property type="component" value="Unassembled WGS sequence"/>
</dbReference>
<proteinExistence type="predicted"/>
<sequence>MSFDCGQNATASKSSKGCITFMTGHGSVIVFPRPLHNNEHAQLLEALAAFIPRVQNWIGL</sequence>
<comment type="caution">
    <text evidence="1">The sequence shown here is derived from an EMBL/GenBank/DDBJ whole genome shotgun (WGS) entry which is preliminary data.</text>
</comment>
<organism evidence="1 2">
    <name type="scientific">Rhizobium wenxiniae</name>
    <dbReference type="NCBI Taxonomy" id="1737357"/>
    <lineage>
        <taxon>Bacteria</taxon>
        <taxon>Pseudomonadati</taxon>
        <taxon>Pseudomonadota</taxon>
        <taxon>Alphaproteobacteria</taxon>
        <taxon>Hyphomicrobiales</taxon>
        <taxon>Rhizobiaceae</taxon>
        <taxon>Rhizobium/Agrobacterium group</taxon>
        <taxon>Rhizobium</taxon>
    </lineage>
</organism>
<name>A0A7W9YEL2_9HYPH</name>
<accession>A0A7W9YEL2</accession>
<keyword evidence="2" id="KW-1185">Reference proteome</keyword>
<dbReference type="EMBL" id="JACHEG010000018">
    <property type="protein sequence ID" value="MBB6166323.1"/>
    <property type="molecule type" value="Genomic_DNA"/>
</dbReference>
<gene>
    <name evidence="1" type="ORF">HNQ72_006174</name>
</gene>